<feature type="compositionally biased region" description="Low complexity" evidence="1">
    <location>
        <begin position="977"/>
        <end position="993"/>
    </location>
</feature>
<evidence type="ECO:0000313" key="3">
    <source>
        <dbReference type="Proteomes" id="UP000629468"/>
    </source>
</evidence>
<feature type="compositionally biased region" description="Basic and acidic residues" evidence="1">
    <location>
        <begin position="1048"/>
        <end position="1065"/>
    </location>
</feature>
<organism evidence="2 3">
    <name type="scientific">Agaricus bisporus var. burnettii</name>
    <dbReference type="NCBI Taxonomy" id="192524"/>
    <lineage>
        <taxon>Eukaryota</taxon>
        <taxon>Fungi</taxon>
        <taxon>Dikarya</taxon>
        <taxon>Basidiomycota</taxon>
        <taxon>Agaricomycotina</taxon>
        <taxon>Agaricomycetes</taxon>
        <taxon>Agaricomycetidae</taxon>
        <taxon>Agaricales</taxon>
        <taxon>Agaricineae</taxon>
        <taxon>Agaricaceae</taxon>
        <taxon>Agaricus</taxon>
    </lineage>
</organism>
<evidence type="ECO:0000256" key="1">
    <source>
        <dbReference type="SAM" id="MobiDB-lite"/>
    </source>
</evidence>
<feature type="compositionally biased region" description="Acidic residues" evidence="1">
    <location>
        <begin position="43"/>
        <end position="57"/>
    </location>
</feature>
<gene>
    <name evidence="2" type="ORF">Agabi119p4_11556</name>
</gene>
<feature type="region of interest" description="Disordered" evidence="1">
    <location>
        <begin position="1"/>
        <end position="57"/>
    </location>
</feature>
<feature type="compositionally biased region" description="Polar residues" evidence="1">
    <location>
        <begin position="10"/>
        <end position="20"/>
    </location>
</feature>
<dbReference type="InterPro" id="IPR004242">
    <property type="entry name" value="Transposase_21"/>
</dbReference>
<feature type="region of interest" description="Disordered" evidence="1">
    <location>
        <begin position="1041"/>
        <end position="1065"/>
    </location>
</feature>
<dbReference type="PANTHER" id="PTHR46579">
    <property type="entry name" value="F5/8 TYPE C DOMAIN-CONTAINING PROTEIN-RELATED"/>
    <property type="match status" value="1"/>
</dbReference>
<sequence>MDETIEPISNFPQTLNVEQVNHSELSDNSDNDSSESKFSEPASDGEDDEELSSDASEVDYNDLEPWSILRDLEALKELDLAFRISLDSTTNAAQELLKTVNDMQDSRQKQIELMESSVCKLFDEEAGDYFLSHFFADILHSKRLDSQLEQRLGDCISLTCQFLSFIEQIQHQHQTPSQQLDAIESSLSSHSLSRLYQILQKHELRFIALPSASTAPEALPPPGVLQLDPYFHKNRTAIDHEEMLGRHSRSIATLSNVPNKEVWSRVETCAARIKAEMQFFLNWKSKMWKRQLLMASEVLTVDPGIYMDSPFKSLPSTVALTHLTVVSTHYLSGLSYKDSDYLLSALTLQSQISSPKRPPPIPVSARTIIEQLNLSPKTAVFACCPHCFFLYEMDKPYPQLCTNRAAPDQPVCGAEVYADDRARPHREYVMQDFHDWLARFYARPDIENYLDRNVLSCAPDVMHDVWDGKAFREFRGHDGKLFLECPESESRLLFSINMDGFNPLSNKQGGKQISCSAIYMVCLNLPPHLRYRPENVFLVGVIPGPHEPSVTQINYILRPLVDVLGKLWDVGLFLKRTHRYPFGRRSRVGVVPLVADLPACRKAAGFGSATCKHFCSCCNITLEDKDNVDIHQFSPRDFSSHFDFAQQWRDAQTLKEQEIIFDQSGVRWSELLRLPYWDPTSYATIDSMHCFYLGILHHHVLKVWGMQEKAADGPGVTYNAVVNKPSNVELDRGRHHLQLEEWKPLVALPKATLVYLCFEKGLRFAGRSKNILVGRLREWRAQKKGTTSIDADPVPHLPSITSSIFDSTPYLLKSPQSSANLISHRTMEQIVSTQQQTLTHGLRESGSAYRTAPLPVNASPPLANVSEPSSIPPQPNWSTRPEQALSITTVGTAKASISKKSKGDSLTPEEIQDYWISAFKSTLLRLSKVHLYQILSTKSPNTSIKSENLKADILNEIQRLRKAEQVIDTNDKPVQHAARSTAPASASRRYSTRLSTGSASITRGGANTNNSISMGPNFPEDFSFDEEFETFGGMDLDNELSDWPKAGPRKDTVKSDRSPAKPQKETCVLGKEKIADIKLDMARTIVPSWVPRGPKNPGSTKQGKLHADQWRSFCTINLVITLVRLWGSEPKDSRERLMLTNFLHLVSAVKYASLRVVTEESIIAYEFNIRAYLRTLLELYPGTELVPNQHMALHFGDQLRRFGPTHGWRCFAFERFNYLLQQVQTNTIENQMEKTMFNSFCIMQRLRPLFDPSQLPNDLHPIAVSFHKTYDRDTRGTFMSEDFGQDIKDSNPADGKLQQLPTDTFALLRDWYEWNNQASKEISRHVYFCNTTSSHVIYKTAKQSESDSHVMFRKSQETAWHAGSIASIFQHQLNGVETTFFVVHPYIPAKLETIHPDVFQPAHEFSFVAGQLFKVEGHLQSTLVSVAQVIGHFAYAKTDYCDATGSTLFQALPLEKQ</sequence>
<dbReference type="EMBL" id="JABXXO010000016">
    <property type="protein sequence ID" value="KAF7759861.1"/>
    <property type="molecule type" value="Genomic_DNA"/>
</dbReference>
<dbReference type="Proteomes" id="UP000629468">
    <property type="component" value="Unassembled WGS sequence"/>
</dbReference>
<dbReference type="PANTHER" id="PTHR46579:SF1">
    <property type="entry name" value="F5_8 TYPE C DOMAIN-CONTAINING PROTEIN"/>
    <property type="match status" value="1"/>
</dbReference>
<dbReference type="Pfam" id="PF02992">
    <property type="entry name" value="Transposase_21"/>
    <property type="match status" value="1"/>
</dbReference>
<proteinExistence type="predicted"/>
<protein>
    <recommendedName>
        <fullName evidence="4">DUF4218 domain-containing protein</fullName>
    </recommendedName>
</protein>
<name>A0A8H7C0J7_AGABI</name>
<accession>A0A8H7C0J7</accession>
<comment type="caution">
    <text evidence="2">The sequence shown here is derived from an EMBL/GenBank/DDBJ whole genome shotgun (WGS) entry which is preliminary data.</text>
</comment>
<feature type="compositionally biased region" description="Polar residues" evidence="1">
    <location>
        <begin position="994"/>
        <end position="1013"/>
    </location>
</feature>
<evidence type="ECO:0000313" key="2">
    <source>
        <dbReference type="EMBL" id="KAF7759861.1"/>
    </source>
</evidence>
<evidence type="ECO:0008006" key="4">
    <source>
        <dbReference type="Google" id="ProtNLM"/>
    </source>
</evidence>
<feature type="region of interest" description="Disordered" evidence="1">
    <location>
        <begin position="972"/>
        <end position="1013"/>
    </location>
</feature>
<reference evidence="2 3" key="1">
    <citation type="journal article" name="Sci. Rep.">
        <title>Telomere-to-telomere assembled and centromere annotated genomes of the two main subspecies of the button mushroom Agaricus bisporus reveal especially polymorphic chromosome ends.</title>
        <authorList>
            <person name="Sonnenberg A.S.M."/>
            <person name="Sedaghat-Telgerd N."/>
            <person name="Lavrijssen B."/>
            <person name="Ohm R.A."/>
            <person name="Hendrickx P.M."/>
            <person name="Scholtmeijer K."/>
            <person name="Baars J.J.P."/>
            <person name="van Peer A."/>
        </authorList>
    </citation>
    <scope>NUCLEOTIDE SEQUENCE [LARGE SCALE GENOMIC DNA]</scope>
    <source>
        <strain evidence="2 3">H119_p4</strain>
    </source>
</reference>